<keyword evidence="8" id="KW-0800">Toxin</keyword>
<evidence type="ECO:0000313" key="10">
    <source>
        <dbReference type="EMBL" id="MDX5985383.1"/>
    </source>
</evidence>
<dbReference type="RefSeq" id="WP_010408232.1">
    <property type="nucleotide sequence ID" value="NZ_JAWXXV010000001.1"/>
</dbReference>
<sequence length="129" mass="13729">MIVVDTSALMAILLGEPEAAACRAVVARELDIRIAAPTLTEALIVAAGRDLHGEMARLIDDLALTVEPLTVELSYAAVRTYLRWGKRHHPAALNICDVFAYALATAHNCPLLFVGNDFGQTDAVAAFAG</sequence>
<evidence type="ECO:0000259" key="9">
    <source>
        <dbReference type="Pfam" id="PF01850"/>
    </source>
</evidence>
<dbReference type="Gene3D" id="3.40.50.1010">
    <property type="entry name" value="5'-nuclease"/>
    <property type="match status" value="1"/>
</dbReference>
<dbReference type="SUPFAM" id="SSF88723">
    <property type="entry name" value="PIN domain-like"/>
    <property type="match status" value="1"/>
</dbReference>
<feature type="binding site" evidence="8">
    <location>
        <position position="97"/>
    </location>
    <ligand>
        <name>Mg(2+)</name>
        <dbReference type="ChEBI" id="CHEBI:18420"/>
    </ligand>
</feature>
<dbReference type="InterPro" id="IPR002716">
    <property type="entry name" value="PIN_dom"/>
</dbReference>
<evidence type="ECO:0000256" key="2">
    <source>
        <dbReference type="ARBA" id="ARBA00022649"/>
    </source>
</evidence>
<accession>A0ABU4PMI8</accession>
<dbReference type="HAMAP" id="MF_00265">
    <property type="entry name" value="VapC_Nob1"/>
    <property type="match status" value="1"/>
</dbReference>
<dbReference type="EMBL" id="JAWXXV010000001">
    <property type="protein sequence ID" value="MDX5985383.1"/>
    <property type="molecule type" value="Genomic_DNA"/>
</dbReference>
<comment type="function">
    <text evidence="8">Toxic component of a toxin-antitoxin (TA) system. An RNase.</text>
</comment>
<dbReference type="InterPro" id="IPR050556">
    <property type="entry name" value="Type_II_TA_system_RNase"/>
</dbReference>
<keyword evidence="3 8" id="KW-0540">Nuclease</keyword>
<name>A0ABU4PMI8_9SPHN</name>
<keyword evidence="2 8" id="KW-1277">Toxin-antitoxin system</keyword>
<evidence type="ECO:0000256" key="5">
    <source>
        <dbReference type="ARBA" id="ARBA00022801"/>
    </source>
</evidence>
<evidence type="ECO:0000256" key="4">
    <source>
        <dbReference type="ARBA" id="ARBA00022723"/>
    </source>
</evidence>
<evidence type="ECO:0000256" key="7">
    <source>
        <dbReference type="ARBA" id="ARBA00038093"/>
    </source>
</evidence>
<dbReference type="CDD" id="cd09871">
    <property type="entry name" value="PIN_MtVapC28-VapC30-like"/>
    <property type="match status" value="1"/>
</dbReference>
<feature type="domain" description="PIN" evidence="9">
    <location>
        <begin position="2"/>
        <end position="122"/>
    </location>
</feature>
<dbReference type="PANTHER" id="PTHR33653:SF1">
    <property type="entry name" value="RIBONUCLEASE VAPC2"/>
    <property type="match status" value="1"/>
</dbReference>
<dbReference type="InterPro" id="IPR029060">
    <property type="entry name" value="PIN-like_dom_sf"/>
</dbReference>
<evidence type="ECO:0000256" key="6">
    <source>
        <dbReference type="ARBA" id="ARBA00022842"/>
    </source>
</evidence>
<proteinExistence type="inferred from homology"/>
<keyword evidence="4 8" id="KW-0479">Metal-binding</keyword>
<comment type="similarity">
    <text evidence="7 8">Belongs to the PINc/VapC protein family.</text>
</comment>
<keyword evidence="11" id="KW-1185">Reference proteome</keyword>
<dbReference type="InterPro" id="IPR022907">
    <property type="entry name" value="VapC_family"/>
</dbReference>
<dbReference type="Proteomes" id="UP001279660">
    <property type="component" value="Unassembled WGS sequence"/>
</dbReference>
<reference evidence="10 11" key="1">
    <citation type="submission" date="2023-11" db="EMBL/GenBank/DDBJ databases">
        <title>MicrobeMod: A computational toolkit for identifying prokaryotic methylation and restriction-modification with nanopore sequencing.</title>
        <authorList>
            <person name="Crits-Christoph A."/>
            <person name="Kang S.C."/>
            <person name="Lee H."/>
            <person name="Ostrov N."/>
        </authorList>
    </citation>
    <scope>NUCLEOTIDE SEQUENCE [LARGE SCALE GENOMIC DNA]</scope>
    <source>
        <strain evidence="10 11">ATCC 14820</strain>
    </source>
</reference>
<feature type="binding site" evidence="8">
    <location>
        <position position="5"/>
    </location>
    <ligand>
        <name>Mg(2+)</name>
        <dbReference type="ChEBI" id="CHEBI:18420"/>
    </ligand>
</feature>
<dbReference type="Pfam" id="PF01850">
    <property type="entry name" value="PIN"/>
    <property type="match status" value="1"/>
</dbReference>
<evidence type="ECO:0000313" key="11">
    <source>
        <dbReference type="Proteomes" id="UP001279660"/>
    </source>
</evidence>
<dbReference type="PANTHER" id="PTHR33653">
    <property type="entry name" value="RIBONUCLEASE VAPC2"/>
    <property type="match status" value="1"/>
</dbReference>
<dbReference type="EC" id="3.1.-.-" evidence="8"/>
<protein>
    <recommendedName>
        <fullName evidence="8">Ribonuclease VapC</fullName>
        <shortName evidence="8">RNase VapC</shortName>
        <ecNumber evidence="8">3.1.-.-</ecNumber>
    </recommendedName>
    <alternativeName>
        <fullName evidence="8">Toxin VapC</fullName>
    </alternativeName>
</protein>
<organism evidence="10 11">
    <name type="scientific">Sphingomonas echinoides</name>
    <dbReference type="NCBI Taxonomy" id="59803"/>
    <lineage>
        <taxon>Bacteria</taxon>
        <taxon>Pseudomonadati</taxon>
        <taxon>Pseudomonadota</taxon>
        <taxon>Alphaproteobacteria</taxon>
        <taxon>Sphingomonadales</taxon>
        <taxon>Sphingomonadaceae</taxon>
        <taxon>Sphingomonas</taxon>
    </lineage>
</organism>
<comment type="caution">
    <text evidence="10">The sequence shown here is derived from an EMBL/GenBank/DDBJ whole genome shotgun (WGS) entry which is preliminary data.</text>
</comment>
<comment type="cofactor">
    <cofactor evidence="1 8">
        <name>Mg(2+)</name>
        <dbReference type="ChEBI" id="CHEBI:18420"/>
    </cofactor>
</comment>
<gene>
    <name evidence="8" type="primary">vapC</name>
    <name evidence="10" type="ORF">SIL82_14085</name>
</gene>
<keyword evidence="6 8" id="KW-0460">Magnesium</keyword>
<evidence type="ECO:0000256" key="3">
    <source>
        <dbReference type="ARBA" id="ARBA00022722"/>
    </source>
</evidence>
<keyword evidence="5 8" id="KW-0378">Hydrolase</keyword>
<evidence type="ECO:0000256" key="8">
    <source>
        <dbReference type="HAMAP-Rule" id="MF_00265"/>
    </source>
</evidence>
<evidence type="ECO:0000256" key="1">
    <source>
        <dbReference type="ARBA" id="ARBA00001946"/>
    </source>
</evidence>